<evidence type="ECO:0008006" key="4">
    <source>
        <dbReference type="Google" id="ProtNLM"/>
    </source>
</evidence>
<accession>A0AAP0LK94</accession>
<organism evidence="2 3">
    <name type="scientific">Citrus x changshan-huyou</name>
    <dbReference type="NCBI Taxonomy" id="2935761"/>
    <lineage>
        <taxon>Eukaryota</taxon>
        <taxon>Viridiplantae</taxon>
        <taxon>Streptophyta</taxon>
        <taxon>Embryophyta</taxon>
        <taxon>Tracheophyta</taxon>
        <taxon>Spermatophyta</taxon>
        <taxon>Magnoliopsida</taxon>
        <taxon>eudicotyledons</taxon>
        <taxon>Gunneridae</taxon>
        <taxon>Pentapetalae</taxon>
        <taxon>rosids</taxon>
        <taxon>malvids</taxon>
        <taxon>Sapindales</taxon>
        <taxon>Rutaceae</taxon>
        <taxon>Aurantioideae</taxon>
        <taxon>Citrus</taxon>
    </lineage>
</organism>
<dbReference type="EMBL" id="JBCGBO010000025">
    <property type="protein sequence ID" value="KAK9176888.1"/>
    <property type="molecule type" value="Genomic_DNA"/>
</dbReference>
<comment type="caution">
    <text evidence="2">The sequence shown here is derived from an EMBL/GenBank/DDBJ whole genome shotgun (WGS) entry which is preliminary data.</text>
</comment>
<feature type="coiled-coil region" evidence="1">
    <location>
        <begin position="149"/>
        <end position="183"/>
    </location>
</feature>
<keyword evidence="3" id="KW-1185">Reference proteome</keyword>
<evidence type="ECO:0000313" key="3">
    <source>
        <dbReference type="Proteomes" id="UP001428341"/>
    </source>
</evidence>
<dbReference type="Proteomes" id="UP001428341">
    <property type="component" value="Unassembled WGS sequence"/>
</dbReference>
<evidence type="ECO:0000313" key="2">
    <source>
        <dbReference type="EMBL" id="KAK9176888.1"/>
    </source>
</evidence>
<sequence length="237" mass="27174">MLTGKLNLRNFVKMAWPERAEEVVDVFNLQEIEEEKTMCMEASSSAGSSTHGSIILECFNSIREIGVACSAECPRERMKVNDAESRLCLFEKKLHEASACHEDEQTTMLALIIYNPFHHIAIIGAKLFISCDAIFTLCLNCTLNKAAYVRQLKDNLRVLQSELEKLIEARNDVMRRVEVAERQRMKRTDKVQGWLSRVQAVETEARKLTRDIPQEIDKLCLGGYCTRNYKSSYRFGK</sequence>
<gene>
    <name evidence="2" type="ORF">WN944_028907</name>
</gene>
<keyword evidence="1" id="KW-0175">Coiled coil</keyword>
<evidence type="ECO:0000256" key="1">
    <source>
        <dbReference type="SAM" id="Coils"/>
    </source>
</evidence>
<protein>
    <recommendedName>
        <fullName evidence="4">Disease resistance protein</fullName>
    </recommendedName>
</protein>
<dbReference type="AlphaFoldDB" id="A0AAP0LK94"/>
<proteinExistence type="predicted"/>
<name>A0AAP0LK94_9ROSI</name>
<reference evidence="2 3" key="1">
    <citation type="submission" date="2024-05" db="EMBL/GenBank/DDBJ databases">
        <title>Haplotype-resolved chromosome-level genome assembly of Huyou (Citrus changshanensis).</title>
        <authorList>
            <person name="Miao C."/>
            <person name="Chen W."/>
            <person name="Wu Y."/>
            <person name="Wang L."/>
            <person name="Zhao S."/>
            <person name="Grierson D."/>
            <person name="Xu C."/>
            <person name="Chen K."/>
        </authorList>
    </citation>
    <scope>NUCLEOTIDE SEQUENCE [LARGE SCALE GENOMIC DNA]</scope>
    <source>
        <strain evidence="2">01-14</strain>
        <tissue evidence="2">Leaf</tissue>
    </source>
</reference>